<keyword evidence="1" id="KW-0472">Membrane</keyword>
<proteinExistence type="predicted"/>
<sequence>MKKVIGYLRLVGLLFLFVGIVLNLQMYIYEEMPTYLFLVLCVFGILLIGLSYLIKPKS</sequence>
<protein>
    <submittedName>
        <fullName evidence="2">Uncharacterized protein</fullName>
    </submittedName>
</protein>
<organism evidence="2 3">
    <name type="scientific">Flavobacterium gillisiae</name>
    <dbReference type="NCBI Taxonomy" id="150146"/>
    <lineage>
        <taxon>Bacteria</taxon>
        <taxon>Pseudomonadati</taxon>
        <taxon>Bacteroidota</taxon>
        <taxon>Flavobacteriia</taxon>
        <taxon>Flavobacteriales</taxon>
        <taxon>Flavobacteriaceae</taxon>
        <taxon>Flavobacterium</taxon>
    </lineage>
</organism>
<evidence type="ECO:0000313" key="2">
    <source>
        <dbReference type="EMBL" id="SEA28449.1"/>
    </source>
</evidence>
<keyword evidence="1" id="KW-0812">Transmembrane</keyword>
<keyword evidence="3" id="KW-1185">Reference proteome</keyword>
<dbReference type="EMBL" id="FNRD01000003">
    <property type="protein sequence ID" value="SEA28449.1"/>
    <property type="molecule type" value="Genomic_DNA"/>
</dbReference>
<reference evidence="3" key="1">
    <citation type="submission" date="2016-10" db="EMBL/GenBank/DDBJ databases">
        <authorList>
            <person name="Varghese N."/>
            <person name="Submissions S."/>
        </authorList>
    </citation>
    <scope>NUCLEOTIDE SEQUENCE [LARGE SCALE GENOMIC DNA]</scope>
    <source>
        <strain evidence="3">DSM 22376</strain>
    </source>
</reference>
<keyword evidence="1" id="KW-1133">Transmembrane helix</keyword>
<feature type="transmembrane region" description="Helical" evidence="1">
    <location>
        <begin position="35"/>
        <end position="54"/>
    </location>
</feature>
<feature type="transmembrane region" description="Helical" evidence="1">
    <location>
        <begin position="7"/>
        <end position="29"/>
    </location>
</feature>
<gene>
    <name evidence="2" type="ORF">SAMN05443667_103113</name>
</gene>
<dbReference type="STRING" id="150146.SAMN05443667_103113"/>
<dbReference type="AlphaFoldDB" id="A0A1H3ZXN0"/>
<accession>A0A1H3ZXN0</accession>
<dbReference type="Proteomes" id="UP000198951">
    <property type="component" value="Unassembled WGS sequence"/>
</dbReference>
<evidence type="ECO:0000256" key="1">
    <source>
        <dbReference type="SAM" id="Phobius"/>
    </source>
</evidence>
<evidence type="ECO:0000313" key="3">
    <source>
        <dbReference type="Proteomes" id="UP000198951"/>
    </source>
</evidence>
<name>A0A1H3ZXN0_9FLAO</name>